<evidence type="ECO:0000259" key="3">
    <source>
        <dbReference type="PROSITE" id="PS50883"/>
    </source>
</evidence>
<dbReference type="NCBIfam" id="TIGR00254">
    <property type="entry name" value="GGDEF"/>
    <property type="match status" value="1"/>
</dbReference>
<dbReference type="InterPro" id="IPR035919">
    <property type="entry name" value="EAL_sf"/>
</dbReference>
<reference evidence="5 6" key="1">
    <citation type="submission" date="2022-10" db="EMBL/GenBank/DDBJ databases">
        <title>Xanthomonas sp. H13-6.</title>
        <authorList>
            <person name="Liu X."/>
            <person name="Deng Z."/>
            <person name="Jiang Y."/>
            <person name="Yu T."/>
            <person name="Ai J."/>
        </authorList>
    </citation>
    <scope>NUCLEOTIDE SEQUENCE [LARGE SCALE GENOMIC DNA]</scope>
    <source>
        <strain evidence="5 6">H13-6</strain>
    </source>
</reference>
<dbReference type="SMART" id="SM00086">
    <property type="entry name" value="PAC"/>
    <property type="match status" value="1"/>
</dbReference>
<dbReference type="SMART" id="SM00091">
    <property type="entry name" value="PAS"/>
    <property type="match status" value="1"/>
</dbReference>
<dbReference type="SUPFAM" id="SSF55785">
    <property type="entry name" value="PYP-like sensor domain (PAS domain)"/>
    <property type="match status" value="1"/>
</dbReference>
<evidence type="ECO:0000259" key="2">
    <source>
        <dbReference type="PROSITE" id="PS50113"/>
    </source>
</evidence>
<dbReference type="RefSeq" id="WP_265127239.1">
    <property type="nucleotide sequence ID" value="NZ_JAPCHY010000004.1"/>
</dbReference>
<dbReference type="CDD" id="cd01949">
    <property type="entry name" value="GGDEF"/>
    <property type="match status" value="1"/>
</dbReference>
<comment type="caution">
    <text evidence="5">The sequence shown here is derived from an EMBL/GenBank/DDBJ whole genome shotgun (WGS) entry which is preliminary data.</text>
</comment>
<dbReference type="Pfam" id="PF00563">
    <property type="entry name" value="EAL"/>
    <property type="match status" value="1"/>
</dbReference>
<dbReference type="CDD" id="cd01948">
    <property type="entry name" value="EAL"/>
    <property type="match status" value="1"/>
</dbReference>
<dbReference type="PANTHER" id="PTHR44757">
    <property type="entry name" value="DIGUANYLATE CYCLASE DGCP"/>
    <property type="match status" value="1"/>
</dbReference>
<dbReference type="InterPro" id="IPR000700">
    <property type="entry name" value="PAS-assoc_C"/>
</dbReference>
<evidence type="ECO:0000259" key="1">
    <source>
        <dbReference type="PROSITE" id="PS50112"/>
    </source>
</evidence>
<feature type="domain" description="PAC" evidence="2">
    <location>
        <begin position="285"/>
        <end position="336"/>
    </location>
</feature>
<dbReference type="InterPro" id="IPR001633">
    <property type="entry name" value="EAL_dom"/>
</dbReference>
<proteinExistence type="predicted"/>
<dbReference type="InterPro" id="IPR043128">
    <property type="entry name" value="Rev_trsase/Diguanyl_cyclase"/>
</dbReference>
<dbReference type="InterPro" id="IPR013767">
    <property type="entry name" value="PAS_fold"/>
</dbReference>
<dbReference type="InterPro" id="IPR000014">
    <property type="entry name" value="PAS"/>
</dbReference>
<dbReference type="Gene3D" id="3.30.450.20">
    <property type="entry name" value="PAS domain"/>
    <property type="match status" value="1"/>
</dbReference>
<gene>
    <name evidence="5" type="ORF">OK345_07210</name>
</gene>
<keyword evidence="6" id="KW-1185">Reference proteome</keyword>
<sequence length="772" mass="84584">MAVGLGVLSALMLELQAGSTAWIAGEGAWSKGQQHAVHALYRYAQQGHAADLAAARRALEVPLGDRAARLALEQPVPDLEAARRGFLQGGNAPENIPRLIFSYRFGREGPFFRDSVRLWREADAGILQLQDMAAELEAAHARAGLSPAQVAGYQQRLQQLDGELRMLELAFSQSLLEGAEAARMATLALSALSLLALTLVAVLLMRRIRNHLALNESRFRAAFHQAAVGMMKLSHDGRVLEANQALATILGHPLPALRRLSLCDLLHPGDLSHDGGGIDWPRQLQAGERRFRRADGSTLWGRWSASAVRVGESRLGVLAIVEDVSQARALAEEVAHQASHDALTGLINRREIEQRLQQALVQARRTGTRHVLCLLDLDHFKLVNDTFGHAAGDTFLCRFAATVQAQLREGDWLGRHGGDEFLLLLPDTSPEQAQPVLERIGRALRQGQFGDAGSAPGVGCSIGVVAIDADVPDVNWLMRAGDSACYAAKQAGRNRVHHFGEDGRALEQRRREGLWLDGVRRAIVEDRLVLFAQKILCLREPDVLCYEVLLRLRGNDGRLSSPAEFMPAVERYGMGMALDRHVLDCLLRQLRAVPQHVARLHLCNVNLSAQSIAQPEFLEFVVDRLRHEQALAQRICFEITETAAIDNLAQARRFIDAVRALGCRIALDDFGSGLSSLGYLRQLPADILKIDGAFVCDLDVDAISHAAVRAIAEIGRALRMRVVAEWVERPELIGQLDAIGIDGLQGYAIHRPCPLAELVGQRQEAPAALPEP</sequence>
<feature type="domain" description="GGDEF" evidence="4">
    <location>
        <begin position="368"/>
        <end position="501"/>
    </location>
</feature>
<dbReference type="NCBIfam" id="TIGR00229">
    <property type="entry name" value="sensory_box"/>
    <property type="match status" value="1"/>
</dbReference>
<feature type="domain" description="PAS" evidence="1">
    <location>
        <begin position="215"/>
        <end position="270"/>
    </location>
</feature>
<dbReference type="Gene3D" id="3.30.70.270">
    <property type="match status" value="1"/>
</dbReference>
<protein>
    <submittedName>
        <fullName evidence="5">EAL domain-containing protein</fullName>
    </submittedName>
</protein>
<dbReference type="Gene3D" id="3.20.20.450">
    <property type="entry name" value="EAL domain"/>
    <property type="match status" value="1"/>
</dbReference>
<dbReference type="EMBL" id="JAPCHY010000004">
    <property type="protein sequence ID" value="MCW4472289.1"/>
    <property type="molecule type" value="Genomic_DNA"/>
</dbReference>
<dbReference type="SMART" id="SM00052">
    <property type="entry name" value="EAL"/>
    <property type="match status" value="1"/>
</dbReference>
<dbReference type="InterPro" id="IPR052155">
    <property type="entry name" value="Biofilm_reg_signaling"/>
</dbReference>
<dbReference type="PROSITE" id="PS50112">
    <property type="entry name" value="PAS"/>
    <property type="match status" value="1"/>
</dbReference>
<dbReference type="InterPro" id="IPR035965">
    <property type="entry name" value="PAS-like_dom_sf"/>
</dbReference>
<dbReference type="PROSITE" id="PS50883">
    <property type="entry name" value="EAL"/>
    <property type="match status" value="1"/>
</dbReference>
<dbReference type="SMART" id="SM00267">
    <property type="entry name" value="GGDEF"/>
    <property type="match status" value="1"/>
</dbReference>
<dbReference type="SUPFAM" id="SSF55073">
    <property type="entry name" value="Nucleotide cyclase"/>
    <property type="match status" value="1"/>
</dbReference>
<dbReference type="InterPro" id="IPR000160">
    <property type="entry name" value="GGDEF_dom"/>
</dbReference>
<dbReference type="Pfam" id="PF00989">
    <property type="entry name" value="PAS"/>
    <property type="match status" value="1"/>
</dbReference>
<evidence type="ECO:0000313" key="5">
    <source>
        <dbReference type="EMBL" id="MCW4472289.1"/>
    </source>
</evidence>
<dbReference type="PANTHER" id="PTHR44757:SF2">
    <property type="entry name" value="BIOFILM ARCHITECTURE MAINTENANCE PROTEIN MBAA"/>
    <property type="match status" value="1"/>
</dbReference>
<dbReference type="InterPro" id="IPR001610">
    <property type="entry name" value="PAC"/>
</dbReference>
<evidence type="ECO:0000313" key="6">
    <source>
        <dbReference type="Proteomes" id="UP001209922"/>
    </source>
</evidence>
<name>A0ABT3JUW8_9XANT</name>
<evidence type="ECO:0000259" key="4">
    <source>
        <dbReference type="PROSITE" id="PS50887"/>
    </source>
</evidence>
<dbReference type="Proteomes" id="UP001209922">
    <property type="component" value="Unassembled WGS sequence"/>
</dbReference>
<dbReference type="SUPFAM" id="SSF141868">
    <property type="entry name" value="EAL domain-like"/>
    <property type="match status" value="1"/>
</dbReference>
<feature type="domain" description="EAL" evidence="3">
    <location>
        <begin position="512"/>
        <end position="766"/>
    </location>
</feature>
<dbReference type="Pfam" id="PF00990">
    <property type="entry name" value="GGDEF"/>
    <property type="match status" value="1"/>
</dbReference>
<dbReference type="CDD" id="cd00130">
    <property type="entry name" value="PAS"/>
    <property type="match status" value="1"/>
</dbReference>
<dbReference type="PROSITE" id="PS50887">
    <property type="entry name" value="GGDEF"/>
    <property type="match status" value="1"/>
</dbReference>
<organism evidence="5 6">
    <name type="scientific">Xanthomonas chitinilytica</name>
    <dbReference type="NCBI Taxonomy" id="2989819"/>
    <lineage>
        <taxon>Bacteria</taxon>
        <taxon>Pseudomonadati</taxon>
        <taxon>Pseudomonadota</taxon>
        <taxon>Gammaproteobacteria</taxon>
        <taxon>Lysobacterales</taxon>
        <taxon>Lysobacteraceae</taxon>
        <taxon>Xanthomonas</taxon>
    </lineage>
</organism>
<accession>A0ABT3JUW8</accession>
<dbReference type="PROSITE" id="PS50113">
    <property type="entry name" value="PAC"/>
    <property type="match status" value="1"/>
</dbReference>
<dbReference type="InterPro" id="IPR029787">
    <property type="entry name" value="Nucleotide_cyclase"/>
</dbReference>